<sequence>MIANTASETLTREIQGEQPKIYDLQKKIFDELAKFSNTQNAEQILESRKDKLYSLLNTAVELSKITWDELYALRIETMAAARTKAYEDELALLQKKIPRNIAKILCADNYLESVAA</sequence>
<dbReference type="AlphaFoldDB" id="K2FBB2"/>
<evidence type="ECO:0000313" key="1">
    <source>
        <dbReference type="EMBL" id="EKE28416.1"/>
    </source>
</evidence>
<organism evidence="1">
    <name type="scientific">uncultured bacterium</name>
    <name type="common">gcode 4</name>
    <dbReference type="NCBI Taxonomy" id="1234023"/>
    <lineage>
        <taxon>Bacteria</taxon>
        <taxon>environmental samples</taxon>
    </lineage>
</organism>
<name>K2FBB2_9BACT</name>
<comment type="caution">
    <text evidence="1">The sequence shown here is derived from an EMBL/GenBank/DDBJ whole genome shotgun (WGS) entry which is preliminary data.</text>
</comment>
<dbReference type="EMBL" id="AMFJ01000335">
    <property type="protein sequence ID" value="EKE28416.1"/>
    <property type="molecule type" value="Genomic_DNA"/>
</dbReference>
<accession>K2FBB2</accession>
<reference evidence="1" key="1">
    <citation type="journal article" date="2012" name="Science">
        <title>Fermentation, hydrogen, and sulfur metabolism in multiple uncultivated bacterial phyla.</title>
        <authorList>
            <person name="Wrighton K.C."/>
            <person name="Thomas B.C."/>
            <person name="Sharon I."/>
            <person name="Miller C.S."/>
            <person name="Castelle C.J."/>
            <person name="VerBerkmoes N.C."/>
            <person name="Wilkins M.J."/>
            <person name="Hettich R.L."/>
            <person name="Lipton M.S."/>
            <person name="Williams K.H."/>
            <person name="Long P.E."/>
            <person name="Banfield J.F."/>
        </authorList>
    </citation>
    <scope>NUCLEOTIDE SEQUENCE [LARGE SCALE GENOMIC DNA]</scope>
</reference>
<proteinExistence type="predicted"/>
<gene>
    <name evidence="1" type="ORF">ACD_3C00061G0005</name>
</gene>
<protein>
    <submittedName>
        <fullName evidence="1">Uncharacterized protein</fullName>
    </submittedName>
</protein>